<feature type="domain" description="DUF7136" evidence="3">
    <location>
        <begin position="27"/>
        <end position="47"/>
    </location>
</feature>
<keyword evidence="2" id="KW-0732">Signal</keyword>
<reference evidence="4" key="1">
    <citation type="submission" date="2023-06" db="EMBL/GenBank/DDBJ databases">
        <title>Genome-scale phylogeny and comparative genomics of the fungal order Sordariales.</title>
        <authorList>
            <consortium name="Lawrence Berkeley National Laboratory"/>
            <person name="Hensen N."/>
            <person name="Bonometti L."/>
            <person name="Westerberg I."/>
            <person name="Brannstrom I.O."/>
            <person name="Guillou S."/>
            <person name="Cros-Aarteil S."/>
            <person name="Calhoun S."/>
            <person name="Haridas S."/>
            <person name="Kuo A."/>
            <person name="Mondo S."/>
            <person name="Pangilinan J."/>
            <person name="Riley R."/>
            <person name="LaButti K."/>
            <person name="Andreopoulos B."/>
            <person name="Lipzen A."/>
            <person name="Chen C."/>
            <person name="Yanf M."/>
            <person name="Daum C."/>
            <person name="Ng V."/>
            <person name="Clum A."/>
            <person name="Steindorff A."/>
            <person name="Ohm R."/>
            <person name="Martin F."/>
            <person name="Silar P."/>
            <person name="Natvig D."/>
            <person name="Lalanne C."/>
            <person name="Gautier V."/>
            <person name="Ament-velasquez S.L."/>
            <person name="Kruys A."/>
            <person name="Hutchinson M.I."/>
            <person name="Powell A.J."/>
            <person name="Barry K."/>
            <person name="Miller A.N."/>
            <person name="Grigoriev I.V."/>
            <person name="Debuchy R."/>
            <person name="Gladieux P."/>
            <person name="Thoren M.H."/>
            <person name="Johannesson H."/>
        </authorList>
    </citation>
    <scope>NUCLEOTIDE SEQUENCE</scope>
    <source>
        <strain evidence="4">SMH3187-1</strain>
    </source>
</reference>
<feature type="compositionally biased region" description="Polar residues" evidence="1">
    <location>
        <begin position="44"/>
        <end position="55"/>
    </location>
</feature>
<protein>
    <recommendedName>
        <fullName evidence="3">DUF7136 domain-containing protein</fullName>
    </recommendedName>
</protein>
<feature type="signal peptide" evidence="2">
    <location>
        <begin position="1"/>
        <end position="21"/>
    </location>
</feature>
<feature type="chain" id="PRO_5041291698" description="DUF7136 domain-containing protein" evidence="2">
    <location>
        <begin position="22"/>
        <end position="161"/>
    </location>
</feature>
<feature type="region of interest" description="Disordered" evidence="1">
    <location>
        <begin position="44"/>
        <end position="75"/>
    </location>
</feature>
<evidence type="ECO:0000313" key="5">
    <source>
        <dbReference type="Proteomes" id="UP001172155"/>
    </source>
</evidence>
<name>A0AA40KC23_9PEZI</name>
<accession>A0AA40KC23</accession>
<dbReference type="Proteomes" id="UP001172155">
    <property type="component" value="Unassembled WGS sequence"/>
</dbReference>
<dbReference type="InterPro" id="IPR055560">
    <property type="entry name" value="DUF7136"/>
</dbReference>
<feature type="compositionally biased region" description="Pro residues" evidence="1">
    <location>
        <begin position="62"/>
        <end position="75"/>
    </location>
</feature>
<evidence type="ECO:0000256" key="2">
    <source>
        <dbReference type="SAM" id="SignalP"/>
    </source>
</evidence>
<keyword evidence="5" id="KW-1185">Reference proteome</keyword>
<comment type="caution">
    <text evidence="4">The sequence shown here is derived from an EMBL/GenBank/DDBJ whole genome shotgun (WGS) entry which is preliminary data.</text>
</comment>
<evidence type="ECO:0000313" key="4">
    <source>
        <dbReference type="EMBL" id="KAK0753674.1"/>
    </source>
</evidence>
<evidence type="ECO:0000256" key="1">
    <source>
        <dbReference type="SAM" id="MobiDB-lite"/>
    </source>
</evidence>
<dbReference type="EMBL" id="JAUKUD010000001">
    <property type="protein sequence ID" value="KAK0753674.1"/>
    <property type="molecule type" value="Genomic_DNA"/>
</dbReference>
<dbReference type="Pfam" id="PF23584">
    <property type="entry name" value="DUF7136"/>
    <property type="match status" value="1"/>
</dbReference>
<proteinExistence type="predicted"/>
<dbReference type="AlphaFoldDB" id="A0AA40KC23"/>
<organism evidence="4 5">
    <name type="scientific">Schizothecium vesticola</name>
    <dbReference type="NCBI Taxonomy" id="314040"/>
    <lineage>
        <taxon>Eukaryota</taxon>
        <taxon>Fungi</taxon>
        <taxon>Dikarya</taxon>
        <taxon>Ascomycota</taxon>
        <taxon>Pezizomycotina</taxon>
        <taxon>Sordariomycetes</taxon>
        <taxon>Sordariomycetidae</taxon>
        <taxon>Sordariales</taxon>
        <taxon>Schizotheciaceae</taxon>
        <taxon>Schizothecium</taxon>
    </lineage>
</organism>
<sequence length="161" mass="17183">MHLSLLASLGALLLLPPSVAAAPEPFPLEFDLVFPRNETYAPTQIFPSSSPSATPRTIFFPPRAPSQGPPPPPSPDGTFFGIAGTNVTNTTAPQSYSVIWYVSLENTCVESAELGYTARRRFTTREFVLQFSTAPGGKVPDVEAAGAQCAQSAVGLEPRCW</sequence>
<evidence type="ECO:0000259" key="3">
    <source>
        <dbReference type="Pfam" id="PF23584"/>
    </source>
</evidence>
<gene>
    <name evidence="4" type="ORF">B0T18DRAFT_385679</name>
</gene>